<name>A0A6P8YKL3_THRPL</name>
<organism evidence="2">
    <name type="scientific">Thrips palmi</name>
    <name type="common">Melon thrips</name>
    <dbReference type="NCBI Taxonomy" id="161013"/>
    <lineage>
        <taxon>Eukaryota</taxon>
        <taxon>Metazoa</taxon>
        <taxon>Ecdysozoa</taxon>
        <taxon>Arthropoda</taxon>
        <taxon>Hexapoda</taxon>
        <taxon>Insecta</taxon>
        <taxon>Pterygota</taxon>
        <taxon>Neoptera</taxon>
        <taxon>Paraneoptera</taxon>
        <taxon>Thysanoptera</taxon>
        <taxon>Terebrantia</taxon>
        <taxon>Thripoidea</taxon>
        <taxon>Thripidae</taxon>
        <taxon>Thrips</taxon>
    </lineage>
</organism>
<dbReference type="AlphaFoldDB" id="A0A6P8YKL3"/>
<dbReference type="SUPFAM" id="SSF82171">
    <property type="entry name" value="DPP6 N-terminal domain-like"/>
    <property type="match status" value="1"/>
</dbReference>
<dbReference type="PANTHER" id="PTHR16220">
    <property type="entry name" value="WD REPEAT PROTEIN 8-RELATED"/>
    <property type="match status" value="1"/>
</dbReference>
<evidence type="ECO:0000313" key="1">
    <source>
        <dbReference type="Proteomes" id="UP000515158"/>
    </source>
</evidence>
<sequence length="451" mass="50070">MQSEAVMEFSELFHGNNCTFSPCGRFLACICGDFVEIRYSDTLLKAFKFECGGVVKGVSWSCDSVLLICRVGALTLKIFSLRDGTCIASLKQSTGNLRQIRWAFDGRTVLYLEPLLFRVSVWKICDQYGQLGLDFIDNVQPWAKPSYALSLNGKHLAVVSSGIMHSIESTNLNEAGLAKADDIAIFSAISWRIEKRISCNGIHRVGGIVWNPNSNFIVAWPHDPPDPVLIICVRSGTIINSWKSSDKLWPGVCRVDISPSAQFMTVTSRNSKVHIINCVAWCEELELLHDPSISDSKCLVYKQANELDNPLFLKVTDRPVSISFLSSLAKTRRKSTISWSSGGRYLASCITLAPAVIWIWSTAHSFHLSCIIVTKHPVQDFCWDPVCNVLAVVDGQDSVVLWNADEAKLSCSSICTPVTKMLFQANHLNWRHDGKMLVTSSEQSSSVLELP</sequence>
<dbReference type="GO" id="GO:1990811">
    <property type="term" value="C:MWP complex"/>
    <property type="evidence" value="ECO:0007669"/>
    <property type="project" value="TreeGrafter"/>
</dbReference>
<dbReference type="PANTHER" id="PTHR16220:SF0">
    <property type="entry name" value="WD REPEAT-CONTAINING PROTEIN WRAP73"/>
    <property type="match status" value="1"/>
</dbReference>
<dbReference type="OrthoDB" id="308690at2759"/>
<reference evidence="2" key="1">
    <citation type="submission" date="2025-08" db="UniProtKB">
        <authorList>
            <consortium name="RefSeq"/>
        </authorList>
    </citation>
    <scope>IDENTIFICATION</scope>
    <source>
        <tissue evidence="2">Total insect</tissue>
    </source>
</reference>
<dbReference type="InParanoid" id="A0A6P8YKL3"/>
<protein>
    <submittedName>
        <fullName evidence="2">WD repeat-containing protein WRAP73-like</fullName>
    </submittedName>
</protein>
<dbReference type="InterPro" id="IPR052778">
    <property type="entry name" value="Centrosome-WD_assoc"/>
</dbReference>
<dbReference type="RefSeq" id="XP_034237281.1">
    <property type="nucleotide sequence ID" value="XM_034381390.1"/>
</dbReference>
<gene>
    <name evidence="2" type="primary">LOC117642819</name>
</gene>
<evidence type="ECO:0000313" key="2">
    <source>
        <dbReference type="RefSeq" id="XP_034237281.1"/>
    </source>
</evidence>
<accession>A0A6P8YKL3</accession>
<dbReference type="Gene3D" id="2.130.10.10">
    <property type="entry name" value="YVTN repeat-like/Quinoprotein amine dehydrogenase"/>
    <property type="match status" value="2"/>
</dbReference>
<dbReference type="Proteomes" id="UP000515158">
    <property type="component" value="Unplaced"/>
</dbReference>
<proteinExistence type="predicted"/>
<dbReference type="InterPro" id="IPR015943">
    <property type="entry name" value="WD40/YVTN_repeat-like_dom_sf"/>
</dbReference>
<dbReference type="KEGG" id="tpal:117642819"/>
<dbReference type="GO" id="GO:0005815">
    <property type="term" value="C:microtubule organizing center"/>
    <property type="evidence" value="ECO:0007669"/>
    <property type="project" value="TreeGrafter"/>
</dbReference>
<keyword evidence="1" id="KW-1185">Reference proteome</keyword>
<dbReference type="GeneID" id="117642819"/>